<protein>
    <recommendedName>
        <fullName evidence="1">Glycosyltransferase 2-like domain-containing protein</fullName>
    </recommendedName>
</protein>
<evidence type="ECO:0000259" key="1">
    <source>
        <dbReference type="Pfam" id="PF00535"/>
    </source>
</evidence>
<accession>A0A6C0LNJ3</accession>
<proteinExistence type="predicted"/>
<dbReference type="Pfam" id="PF00535">
    <property type="entry name" value="Glycos_transf_2"/>
    <property type="match status" value="1"/>
</dbReference>
<feature type="domain" description="Glycosyltransferase 2-like" evidence="1">
    <location>
        <begin position="11"/>
        <end position="127"/>
    </location>
</feature>
<dbReference type="EMBL" id="MN740530">
    <property type="protein sequence ID" value="QHU31575.1"/>
    <property type="molecule type" value="Genomic_DNA"/>
</dbReference>
<dbReference type="SUPFAM" id="SSF53448">
    <property type="entry name" value="Nucleotide-diphospho-sugar transferases"/>
    <property type="match status" value="1"/>
</dbReference>
<dbReference type="InterPro" id="IPR029044">
    <property type="entry name" value="Nucleotide-diphossugar_trans"/>
</dbReference>
<dbReference type="CDD" id="cd00761">
    <property type="entry name" value="Glyco_tranf_GTA_type"/>
    <property type="match status" value="1"/>
</dbReference>
<dbReference type="PANTHER" id="PTHR22916:SF3">
    <property type="entry name" value="UDP-GLCNAC:BETAGAL BETA-1,3-N-ACETYLGLUCOSAMINYLTRANSFERASE-LIKE PROTEIN 1"/>
    <property type="match status" value="1"/>
</dbReference>
<name>A0A6C0LNJ3_9ZZZZ</name>
<dbReference type="InterPro" id="IPR001173">
    <property type="entry name" value="Glyco_trans_2-like"/>
</dbReference>
<dbReference type="PANTHER" id="PTHR22916">
    <property type="entry name" value="GLYCOSYLTRANSFERASE"/>
    <property type="match status" value="1"/>
</dbReference>
<evidence type="ECO:0000313" key="2">
    <source>
        <dbReference type="EMBL" id="QHU31575.1"/>
    </source>
</evidence>
<organism evidence="2">
    <name type="scientific">viral metagenome</name>
    <dbReference type="NCBI Taxonomy" id="1070528"/>
    <lineage>
        <taxon>unclassified sequences</taxon>
        <taxon>metagenomes</taxon>
        <taxon>organismal metagenomes</taxon>
    </lineage>
</organism>
<dbReference type="GO" id="GO:0016758">
    <property type="term" value="F:hexosyltransferase activity"/>
    <property type="evidence" value="ECO:0007669"/>
    <property type="project" value="UniProtKB-ARBA"/>
</dbReference>
<dbReference type="Gene3D" id="3.90.550.10">
    <property type="entry name" value="Spore Coat Polysaccharide Biosynthesis Protein SpsA, Chain A"/>
    <property type="match status" value="1"/>
</dbReference>
<dbReference type="AlphaFoldDB" id="A0A6C0LNJ3"/>
<sequence>MSRVSSVSRVSVVIPSFNRFKFLMNAIQSIQSQTIKSHIEIIVVNDCSSEKEYYTFDWEKNNIKIIHLEKNTRDFFGFVCVGHVRNIGISVATGRYIAFCDDDDSWLPNKLELQLDAMERTGCKMSSTEGLFGRGAYDTFQSYPKYNAEAHLDILKNIYNNKNSTYLDNGFPEIWTNDFIKIHNCVLCSSVVIEKEILDMIHNMRCVSICSLMPEDYDCWLRATQHTDCVYVKEPCIYYDGGHGYGLNR</sequence>
<reference evidence="2" key="1">
    <citation type="journal article" date="2020" name="Nature">
        <title>Giant virus diversity and host interactions through global metagenomics.</title>
        <authorList>
            <person name="Schulz F."/>
            <person name="Roux S."/>
            <person name="Paez-Espino D."/>
            <person name="Jungbluth S."/>
            <person name="Walsh D.A."/>
            <person name="Denef V.J."/>
            <person name="McMahon K.D."/>
            <person name="Konstantinidis K.T."/>
            <person name="Eloe-Fadrosh E.A."/>
            <person name="Kyrpides N.C."/>
            <person name="Woyke T."/>
        </authorList>
    </citation>
    <scope>NUCLEOTIDE SEQUENCE</scope>
    <source>
        <strain evidence="2">GVMAG-M-3300027963-21</strain>
    </source>
</reference>